<evidence type="ECO:0000259" key="9">
    <source>
        <dbReference type="Pfam" id="PF02687"/>
    </source>
</evidence>
<dbReference type="InterPro" id="IPR025857">
    <property type="entry name" value="MacB_PCD"/>
</dbReference>
<keyword evidence="12" id="KW-1185">Reference proteome</keyword>
<dbReference type="Proteomes" id="UP000012043">
    <property type="component" value="Unassembled WGS sequence"/>
</dbReference>
<comment type="similarity">
    <text evidence="2">Belongs to the ABC-4 integral membrane protein family. LolC/E subfamily.</text>
</comment>
<evidence type="ECO:0000259" key="10">
    <source>
        <dbReference type="Pfam" id="PF12704"/>
    </source>
</evidence>
<dbReference type="PATRIC" id="fig|1197174.4.peg.1521"/>
<evidence type="ECO:0000256" key="1">
    <source>
        <dbReference type="ARBA" id="ARBA00004651"/>
    </source>
</evidence>
<keyword evidence="11" id="KW-0449">Lipoprotein</keyword>
<protein>
    <submittedName>
        <fullName evidence="11">Lipoprotein release ABC transporter permease</fullName>
    </submittedName>
</protein>
<name>J1QJA0_9ALTE</name>
<comment type="subcellular location">
    <subcellularLocation>
        <location evidence="1">Cell membrane</location>
        <topology evidence="1">Multi-pass membrane protein</topology>
    </subcellularLocation>
</comment>
<dbReference type="Pfam" id="PF12704">
    <property type="entry name" value="MacB_PCD"/>
    <property type="match status" value="1"/>
</dbReference>
<evidence type="ECO:0000256" key="3">
    <source>
        <dbReference type="ARBA" id="ARBA00022448"/>
    </source>
</evidence>
<dbReference type="PANTHER" id="PTHR30489">
    <property type="entry name" value="LIPOPROTEIN-RELEASING SYSTEM TRANSMEMBRANE PROTEIN LOLE"/>
    <property type="match status" value="1"/>
</dbReference>
<gene>
    <name evidence="11" type="ORF">AEST_15520</name>
</gene>
<evidence type="ECO:0000313" key="12">
    <source>
        <dbReference type="Proteomes" id="UP000012043"/>
    </source>
</evidence>
<evidence type="ECO:0000256" key="7">
    <source>
        <dbReference type="ARBA" id="ARBA00023136"/>
    </source>
</evidence>
<accession>J1QJA0</accession>
<evidence type="ECO:0000256" key="5">
    <source>
        <dbReference type="ARBA" id="ARBA00022692"/>
    </source>
</evidence>
<reference evidence="11 12" key="1">
    <citation type="journal article" date="2012" name="J. Bacteriol.">
        <title>Genome Sequence of Pectin-Degrading Alishewanella aestuarii Strain B11T, Isolated from Tidal Flat Sediment.</title>
        <authorList>
            <person name="Jung J."/>
            <person name="Choi S."/>
            <person name="Chun J."/>
            <person name="Park W."/>
        </authorList>
    </citation>
    <scope>NUCLEOTIDE SEQUENCE [LARGE SCALE GENOMIC DNA]</scope>
    <source>
        <strain evidence="11 12">B11</strain>
    </source>
</reference>
<feature type="transmembrane region" description="Helical" evidence="8">
    <location>
        <begin position="346"/>
        <end position="372"/>
    </location>
</feature>
<feature type="domain" description="ABC3 transporter permease C-terminal" evidence="9">
    <location>
        <begin position="305"/>
        <end position="429"/>
    </location>
</feature>
<keyword evidence="6 8" id="KW-1133">Transmembrane helix</keyword>
<proteinExistence type="inferred from homology"/>
<dbReference type="NCBIfam" id="TIGR02212">
    <property type="entry name" value="lolCE"/>
    <property type="match status" value="1"/>
</dbReference>
<feature type="transmembrane region" description="Helical" evidence="8">
    <location>
        <begin position="305"/>
        <end position="326"/>
    </location>
</feature>
<dbReference type="InterPro" id="IPR011925">
    <property type="entry name" value="LolCE_TM"/>
</dbReference>
<feature type="domain" description="MacB-like periplasmic core" evidence="10">
    <location>
        <begin position="64"/>
        <end position="275"/>
    </location>
</feature>
<evidence type="ECO:0000256" key="6">
    <source>
        <dbReference type="ARBA" id="ARBA00022989"/>
    </source>
</evidence>
<dbReference type="GO" id="GO:0098797">
    <property type="term" value="C:plasma membrane protein complex"/>
    <property type="evidence" value="ECO:0007669"/>
    <property type="project" value="TreeGrafter"/>
</dbReference>
<comment type="caution">
    <text evidence="11">The sequence shown here is derived from an EMBL/GenBank/DDBJ whole genome shotgun (WGS) entry which is preliminary data.</text>
</comment>
<dbReference type="AlphaFoldDB" id="J1QJA0"/>
<organism evidence="11 12">
    <name type="scientific">Alishewanella aestuarii B11</name>
    <dbReference type="NCBI Taxonomy" id="1197174"/>
    <lineage>
        <taxon>Bacteria</taxon>
        <taxon>Pseudomonadati</taxon>
        <taxon>Pseudomonadota</taxon>
        <taxon>Gammaproteobacteria</taxon>
        <taxon>Alteromonadales</taxon>
        <taxon>Alteromonadaceae</taxon>
        <taxon>Alishewanella</taxon>
    </lineage>
</organism>
<evidence type="ECO:0000256" key="2">
    <source>
        <dbReference type="ARBA" id="ARBA00005236"/>
    </source>
</evidence>
<dbReference type="InterPro" id="IPR003838">
    <property type="entry name" value="ABC3_permease_C"/>
</dbReference>
<dbReference type="PANTHER" id="PTHR30489:SF8">
    <property type="entry name" value="LIPOPROTEIN-RELEASING SYSTEM TRANSMEMBRANE PROTEIN LOLC"/>
    <property type="match status" value="1"/>
</dbReference>
<dbReference type="GO" id="GO:0044874">
    <property type="term" value="P:lipoprotein localization to outer membrane"/>
    <property type="evidence" value="ECO:0007669"/>
    <property type="project" value="TreeGrafter"/>
</dbReference>
<dbReference type="InterPro" id="IPR051447">
    <property type="entry name" value="Lipoprotein-release_system"/>
</dbReference>
<dbReference type="GO" id="GO:0042953">
    <property type="term" value="P:lipoprotein transport"/>
    <property type="evidence" value="ECO:0007669"/>
    <property type="project" value="InterPro"/>
</dbReference>
<dbReference type="EMBL" id="ALAB01000021">
    <property type="protein sequence ID" value="EJI85631.1"/>
    <property type="molecule type" value="Genomic_DNA"/>
</dbReference>
<keyword evidence="4" id="KW-1003">Cell membrane</keyword>
<feature type="transmembrane region" description="Helical" evidence="8">
    <location>
        <begin position="58"/>
        <end position="85"/>
    </location>
</feature>
<keyword evidence="7 8" id="KW-0472">Membrane</keyword>
<keyword evidence="5 8" id="KW-0812">Transmembrane</keyword>
<feature type="transmembrane region" description="Helical" evidence="8">
    <location>
        <begin position="402"/>
        <end position="422"/>
    </location>
</feature>
<evidence type="ECO:0000313" key="11">
    <source>
        <dbReference type="EMBL" id="EJI85631.1"/>
    </source>
</evidence>
<sequence length="436" mass="47996">MVVTSGCRLLLCRIVSIIGTSLNANLSSNRLKVLNYHMHLPVSLYIGLRYSQSRKGNAFISFITLFSVTGILLGVMALTIVSSVMNGFEAELKKRILGVIPHILLKPAAPDSDWQQHLQQQYPVLDVSRLLQTEALIQSPRQMTAVMLQGVDVSAIPQFLQHSLLLGDWQSLDQQRYSIMLGRELAKQLDVHLGQQIRVLLAQGGSYTPLGWMPRQRLFTVAGYLDTGSELDSVIAITALDDLSRLLPIEQREVSWRVSLEEPFQAPVLAAQLQQQGHFSLVQDWRQSHGKLFAAVAMEKAMMSLMLLLIVAVAAFNIVSALVMMVTEKQAEVAILKTQGMTDRALFTVFAVQGFLNGLIGALLGVVLGVLISWQLNPLLALFSLQVAGGIELPVVMKLSQILSIFASALGLTLLAVLYPAWRAVKLNPAEILRDE</sequence>
<dbReference type="Pfam" id="PF02687">
    <property type="entry name" value="FtsX"/>
    <property type="match status" value="1"/>
</dbReference>
<evidence type="ECO:0000256" key="4">
    <source>
        <dbReference type="ARBA" id="ARBA00022475"/>
    </source>
</evidence>
<keyword evidence="3" id="KW-0813">Transport</keyword>
<evidence type="ECO:0000256" key="8">
    <source>
        <dbReference type="SAM" id="Phobius"/>
    </source>
</evidence>